<organism evidence="3 4">
    <name type="scientific">Cyanobium usitatum str. Tous</name>
    <dbReference type="NCBI Taxonomy" id="2116684"/>
    <lineage>
        <taxon>Bacteria</taxon>
        <taxon>Bacillati</taxon>
        <taxon>Cyanobacteriota</taxon>
        <taxon>Cyanophyceae</taxon>
        <taxon>Synechococcales</taxon>
        <taxon>Prochlorococcaceae</taxon>
        <taxon>Cyanobium</taxon>
    </lineage>
</organism>
<protein>
    <recommendedName>
        <fullName evidence="2">HNH nuclease domain-containing protein</fullName>
    </recommendedName>
</protein>
<reference evidence="3 4" key="1">
    <citation type="journal article" date="2018" name="Environ. Microbiol.">
        <title>Ecological and genomic features of two widespread freshwater picocyanobacteria.</title>
        <authorList>
            <person name="Cabello-Yeves P.J."/>
            <person name="Picazo A."/>
            <person name="Camacho A."/>
            <person name="Callieri C."/>
            <person name="Rosselli R."/>
            <person name="Roda-Garcia J.J."/>
            <person name="Coutinho F.H."/>
            <person name="Rodriguez-Valera F."/>
        </authorList>
    </citation>
    <scope>NUCLEOTIDE SEQUENCE [LARGE SCALE GENOMIC DNA]</scope>
    <source>
        <strain evidence="3 4">Tous</strain>
    </source>
</reference>
<dbReference type="GO" id="GO:0004519">
    <property type="term" value="F:endonuclease activity"/>
    <property type="evidence" value="ECO:0007669"/>
    <property type="project" value="InterPro"/>
</dbReference>
<sequence>MELKFRVIQSNDRGLITQQGDRTYARRGPAKGEEALELPTLFIWVSDKDRYLARCWTQWTGERLGDDFIYVVSRFRDVIDLQGDTRYHQWCSKQLRSELWTLERAALDLDGVRCPPPETVHEEDRHKSAIYLQRRKQRLREQTPELSDEEEKLIQQVYDQRDRLNQAAGFIQYHVDHIIPLAKGGQHHPGNLQVISANENVRKGAKARSPIE</sequence>
<dbReference type="EMBL" id="PXXO01000003">
    <property type="protein sequence ID" value="PSJ06564.1"/>
    <property type="molecule type" value="Genomic_DNA"/>
</dbReference>
<evidence type="ECO:0000259" key="2">
    <source>
        <dbReference type="SMART" id="SM00507"/>
    </source>
</evidence>
<dbReference type="InterPro" id="IPR002711">
    <property type="entry name" value="HNH"/>
</dbReference>
<evidence type="ECO:0000256" key="1">
    <source>
        <dbReference type="SAM" id="Coils"/>
    </source>
</evidence>
<dbReference type="CDD" id="cd00085">
    <property type="entry name" value="HNHc"/>
    <property type="match status" value="1"/>
</dbReference>
<dbReference type="SMART" id="SM00507">
    <property type="entry name" value="HNHc"/>
    <property type="match status" value="1"/>
</dbReference>
<evidence type="ECO:0000313" key="4">
    <source>
        <dbReference type="Proteomes" id="UP000243002"/>
    </source>
</evidence>
<comment type="caution">
    <text evidence="3">The sequence shown here is derived from an EMBL/GenBank/DDBJ whole genome shotgun (WGS) entry which is preliminary data.</text>
</comment>
<dbReference type="RefSeq" id="WP_106502070.1">
    <property type="nucleotide sequence ID" value="NZ_PXXO01000003.1"/>
</dbReference>
<keyword evidence="1" id="KW-0175">Coiled coil</keyword>
<accession>A0A2P7MZD5</accession>
<dbReference type="OrthoDB" id="563289at2"/>
<feature type="domain" description="HNH nuclease" evidence="2">
    <location>
        <begin position="153"/>
        <end position="201"/>
    </location>
</feature>
<dbReference type="Pfam" id="PF01844">
    <property type="entry name" value="HNH"/>
    <property type="match status" value="1"/>
</dbReference>
<dbReference type="AlphaFoldDB" id="A0A2P7MZD5"/>
<name>A0A2P7MZD5_9CYAN</name>
<dbReference type="Proteomes" id="UP000243002">
    <property type="component" value="Unassembled WGS sequence"/>
</dbReference>
<keyword evidence="4" id="KW-1185">Reference proteome</keyword>
<proteinExistence type="predicted"/>
<feature type="coiled-coil region" evidence="1">
    <location>
        <begin position="136"/>
        <end position="167"/>
    </location>
</feature>
<evidence type="ECO:0000313" key="3">
    <source>
        <dbReference type="EMBL" id="PSJ06564.1"/>
    </source>
</evidence>
<dbReference type="Gene3D" id="1.10.30.50">
    <property type="match status" value="1"/>
</dbReference>
<dbReference type="GO" id="GO:0003676">
    <property type="term" value="F:nucleic acid binding"/>
    <property type="evidence" value="ECO:0007669"/>
    <property type="project" value="InterPro"/>
</dbReference>
<gene>
    <name evidence="3" type="ORF">C7K55_03710</name>
</gene>
<dbReference type="InterPro" id="IPR003615">
    <property type="entry name" value="HNH_nuc"/>
</dbReference>
<dbReference type="GO" id="GO:0008270">
    <property type="term" value="F:zinc ion binding"/>
    <property type="evidence" value="ECO:0007669"/>
    <property type="project" value="InterPro"/>
</dbReference>